<dbReference type="PROSITE" id="PS50112">
    <property type="entry name" value="PAS"/>
    <property type="match status" value="1"/>
</dbReference>
<keyword evidence="1" id="KW-0812">Transmembrane</keyword>
<dbReference type="NCBIfam" id="TIGR00229">
    <property type="entry name" value="sensory_box"/>
    <property type="match status" value="1"/>
</dbReference>
<accession>A0AAU9DWD3</accession>
<organism evidence="5 6">
    <name type="scientific">Haliovirga abyssi</name>
    <dbReference type="NCBI Taxonomy" id="2996794"/>
    <lineage>
        <taxon>Bacteria</taxon>
        <taxon>Fusobacteriati</taxon>
        <taxon>Fusobacteriota</taxon>
        <taxon>Fusobacteriia</taxon>
        <taxon>Fusobacteriales</taxon>
        <taxon>Haliovirgaceae</taxon>
        <taxon>Haliovirga</taxon>
    </lineage>
</organism>
<keyword evidence="1" id="KW-0472">Membrane</keyword>
<evidence type="ECO:0000256" key="1">
    <source>
        <dbReference type="SAM" id="Phobius"/>
    </source>
</evidence>
<dbReference type="KEGG" id="haby:HLVA_22830"/>
<dbReference type="InterPro" id="IPR043128">
    <property type="entry name" value="Rev_trsase/Diguanyl_cyclase"/>
</dbReference>
<sequence>MKLRNKIFLGLFLTFLVVIIIQAIGTNYFLKPKLLKIESNYVKEQFNRAEKNINEELSNIQKLVLDWSIWDDTYQFIQNQNIEYIKSNINDTTFTNTGVEFITILNKNKKEIYSAKYDYKTNKIIPFKNNFIKEIDDNKNKKFLGINNNKVVMVSYSKVFDTNEEKPFNGYLMMGFSLDSKHYKNISERAGVEVKFLISNKKLKNLILNPNNKYILAEKTVGSFGKNKINLRIKSKRWIGVIILKILKISILFSVVIYIIFFIIVGMNVYHSAIKEIESLKKQLENLPLDKFKEKIRIKGSGEFKVLADSINKMILEIQNMNMEILLGNEKYRALFEESTVIHIMVDENYCIREVNKAAEKIIGYNREEIVGESILSSFDEENNIKIKNIIDNIFLGTGSKETEVMLKAKNGDIKYLIIKPSNFLLIEEGDKYRVLLVGTDITEKKLIENEIKRYATFDELTGLYNRRIGIEMLEKNLQMAKRNNNNLIVIFIDVNGLKKINDSLGHKNGDKLIKITADILKESSRESDIVCRLGGDEFLVILVNCDLVDSEKFWNRVLENKERKNRSGKFDFKVSLSYGIASLDENREMSAYKIIEIADNRMYEDKKLKKAERN</sequence>
<dbReference type="Pfam" id="PF05228">
    <property type="entry name" value="CHASE4"/>
    <property type="match status" value="1"/>
</dbReference>
<dbReference type="InterPro" id="IPR000014">
    <property type="entry name" value="PAS"/>
</dbReference>
<dbReference type="PANTHER" id="PTHR44757">
    <property type="entry name" value="DIGUANYLATE CYCLASE DGCP"/>
    <property type="match status" value="1"/>
</dbReference>
<dbReference type="InterPro" id="IPR029787">
    <property type="entry name" value="Nucleotide_cyclase"/>
</dbReference>
<dbReference type="Pfam" id="PF13426">
    <property type="entry name" value="PAS_9"/>
    <property type="match status" value="1"/>
</dbReference>
<dbReference type="CDD" id="cd00130">
    <property type="entry name" value="PAS"/>
    <property type="match status" value="1"/>
</dbReference>
<dbReference type="CDD" id="cd01949">
    <property type="entry name" value="GGDEF"/>
    <property type="match status" value="1"/>
</dbReference>
<dbReference type="PANTHER" id="PTHR44757:SF2">
    <property type="entry name" value="BIOFILM ARCHITECTURE MAINTENANCE PROTEIN MBAA"/>
    <property type="match status" value="1"/>
</dbReference>
<name>A0AAU9DWD3_9FUSO</name>
<dbReference type="InterPro" id="IPR035965">
    <property type="entry name" value="PAS-like_dom_sf"/>
</dbReference>
<dbReference type="Gene3D" id="3.30.70.270">
    <property type="match status" value="1"/>
</dbReference>
<dbReference type="NCBIfam" id="TIGR00254">
    <property type="entry name" value="GGDEF"/>
    <property type="match status" value="1"/>
</dbReference>
<keyword evidence="5" id="KW-0614">Plasmid</keyword>
<feature type="transmembrane region" description="Helical" evidence="1">
    <location>
        <begin position="238"/>
        <end position="265"/>
    </location>
</feature>
<dbReference type="PROSITE" id="PS50113">
    <property type="entry name" value="PAC"/>
    <property type="match status" value="1"/>
</dbReference>
<gene>
    <name evidence="5" type="ORF">HLVA_22830</name>
</gene>
<evidence type="ECO:0000313" key="6">
    <source>
        <dbReference type="Proteomes" id="UP001321582"/>
    </source>
</evidence>
<feature type="domain" description="PAS" evidence="2">
    <location>
        <begin position="328"/>
        <end position="398"/>
    </location>
</feature>
<dbReference type="SUPFAM" id="SSF55785">
    <property type="entry name" value="PYP-like sensor domain (PAS domain)"/>
    <property type="match status" value="1"/>
</dbReference>
<dbReference type="Gene3D" id="3.30.450.20">
    <property type="entry name" value="PAS domain"/>
    <property type="match status" value="1"/>
</dbReference>
<dbReference type="InterPro" id="IPR052155">
    <property type="entry name" value="Biofilm_reg_signaling"/>
</dbReference>
<feature type="domain" description="PAC" evidence="3">
    <location>
        <begin position="401"/>
        <end position="454"/>
    </location>
</feature>
<feature type="transmembrane region" description="Helical" evidence="1">
    <location>
        <begin position="6"/>
        <end position="30"/>
    </location>
</feature>
<keyword evidence="1" id="KW-1133">Transmembrane helix</keyword>
<dbReference type="Pfam" id="PF00990">
    <property type="entry name" value="GGDEF"/>
    <property type="match status" value="1"/>
</dbReference>
<dbReference type="EMBL" id="AP027060">
    <property type="protein sequence ID" value="BDU51714.1"/>
    <property type="molecule type" value="Genomic_DNA"/>
</dbReference>
<dbReference type="RefSeq" id="WP_307905578.1">
    <property type="nucleotide sequence ID" value="NZ_AP027060.1"/>
</dbReference>
<dbReference type="InterPro" id="IPR007892">
    <property type="entry name" value="CHASE4"/>
</dbReference>
<reference evidence="5 6" key="1">
    <citation type="submission" date="2022-11" db="EMBL/GenBank/DDBJ databases">
        <title>Haliovirga abyssi gen. nov., sp. nov., a mesophilic fermentative bacterium isolated from the Iheya North hydrothermal field and the proposal of Haliovirgaceae fam. nov.</title>
        <authorList>
            <person name="Miyazaki U."/>
            <person name="Tame A."/>
            <person name="Miyazaki J."/>
            <person name="Takai K."/>
            <person name="Sawayama S."/>
            <person name="Kitajima M."/>
            <person name="Okamoto A."/>
            <person name="Nakagawa S."/>
        </authorList>
    </citation>
    <scope>NUCLEOTIDE SEQUENCE [LARGE SCALE GENOMIC DNA]</scope>
    <source>
        <strain evidence="5 6">IC12</strain>
        <plasmid evidence="5 6">pHIC</plasmid>
    </source>
</reference>
<evidence type="ECO:0000259" key="4">
    <source>
        <dbReference type="PROSITE" id="PS50887"/>
    </source>
</evidence>
<dbReference type="AlphaFoldDB" id="A0AAU9DWD3"/>
<dbReference type="SUPFAM" id="SSF55073">
    <property type="entry name" value="Nucleotide cyclase"/>
    <property type="match status" value="1"/>
</dbReference>
<dbReference type="SMART" id="SM00091">
    <property type="entry name" value="PAS"/>
    <property type="match status" value="1"/>
</dbReference>
<dbReference type="PROSITE" id="PS50887">
    <property type="entry name" value="GGDEF"/>
    <property type="match status" value="1"/>
</dbReference>
<feature type="domain" description="GGDEF" evidence="4">
    <location>
        <begin position="486"/>
        <end position="615"/>
    </location>
</feature>
<dbReference type="InterPro" id="IPR000160">
    <property type="entry name" value="GGDEF_dom"/>
</dbReference>
<evidence type="ECO:0008006" key="7">
    <source>
        <dbReference type="Google" id="ProtNLM"/>
    </source>
</evidence>
<protein>
    <recommendedName>
        <fullName evidence="7">Diguanylate cyclase</fullName>
    </recommendedName>
</protein>
<dbReference type="SMART" id="SM00267">
    <property type="entry name" value="GGDEF"/>
    <property type="match status" value="1"/>
</dbReference>
<evidence type="ECO:0000259" key="2">
    <source>
        <dbReference type="PROSITE" id="PS50112"/>
    </source>
</evidence>
<geneLocation type="plasmid" evidence="5 6">
    <name>pHIC</name>
</geneLocation>
<dbReference type="InterPro" id="IPR000700">
    <property type="entry name" value="PAS-assoc_C"/>
</dbReference>
<evidence type="ECO:0000313" key="5">
    <source>
        <dbReference type="EMBL" id="BDU51714.1"/>
    </source>
</evidence>
<proteinExistence type="predicted"/>
<dbReference type="Proteomes" id="UP001321582">
    <property type="component" value="Plasmid pHIC"/>
</dbReference>
<keyword evidence="6" id="KW-1185">Reference proteome</keyword>
<dbReference type="Gene3D" id="6.10.340.10">
    <property type="match status" value="1"/>
</dbReference>
<evidence type="ECO:0000259" key="3">
    <source>
        <dbReference type="PROSITE" id="PS50113"/>
    </source>
</evidence>